<evidence type="ECO:0000256" key="5">
    <source>
        <dbReference type="ARBA" id="ARBA00022737"/>
    </source>
</evidence>
<evidence type="ECO:0000256" key="1">
    <source>
        <dbReference type="ARBA" id="ARBA00001947"/>
    </source>
</evidence>
<evidence type="ECO:0000256" key="2">
    <source>
        <dbReference type="ARBA" id="ARBA00012343"/>
    </source>
</evidence>
<keyword evidence="12" id="KW-1185">Reference proteome</keyword>
<dbReference type="RefSeq" id="XP_062710310.1">
    <property type="nucleotide sequence ID" value="XM_062854326.1"/>
</dbReference>
<name>A0ABM1ZFY7_AEDAL</name>
<keyword evidence="10" id="KW-0472">Membrane</keyword>
<proteinExistence type="predicted"/>
<evidence type="ECO:0000256" key="6">
    <source>
        <dbReference type="ARBA" id="ARBA00023157"/>
    </source>
</evidence>
<dbReference type="PANTHER" id="PTHR10680:SF36">
    <property type="entry name" value="PEPTIDYL-ALPHA-HYDROXYGLYCINE ALPHA-AMIDATING LYASE 1"/>
    <property type="match status" value="1"/>
</dbReference>
<dbReference type="SUPFAM" id="SSF101898">
    <property type="entry name" value="NHL repeat"/>
    <property type="match status" value="1"/>
</dbReference>
<dbReference type="EnsemblMetazoa" id="AALFPA23_018073.R26534">
    <property type="protein sequence ID" value="AALFPA23_018073.P26534"/>
    <property type="gene ID" value="AALFPA23_018073"/>
</dbReference>
<dbReference type="CDD" id="cd14958">
    <property type="entry name" value="NHL_PAL_like"/>
    <property type="match status" value="1"/>
</dbReference>
<dbReference type="GeneID" id="109622343"/>
<feature type="repeat" description="NHL" evidence="9">
    <location>
        <begin position="187"/>
        <end position="226"/>
    </location>
</feature>
<keyword evidence="8" id="KW-0456">Lyase</keyword>
<evidence type="ECO:0000256" key="10">
    <source>
        <dbReference type="SAM" id="Phobius"/>
    </source>
</evidence>
<keyword evidence="4" id="KW-0732">Signal</keyword>
<dbReference type="Gene3D" id="2.120.10.30">
    <property type="entry name" value="TolB, C-terminal domain"/>
    <property type="match status" value="1"/>
</dbReference>
<organism evidence="11 12">
    <name type="scientific">Aedes albopictus</name>
    <name type="common">Asian tiger mosquito</name>
    <name type="synonym">Stegomyia albopicta</name>
    <dbReference type="NCBI Taxonomy" id="7160"/>
    <lineage>
        <taxon>Eukaryota</taxon>
        <taxon>Metazoa</taxon>
        <taxon>Ecdysozoa</taxon>
        <taxon>Arthropoda</taxon>
        <taxon>Hexapoda</taxon>
        <taxon>Insecta</taxon>
        <taxon>Pterygota</taxon>
        <taxon>Neoptera</taxon>
        <taxon>Endopterygota</taxon>
        <taxon>Diptera</taxon>
        <taxon>Nematocera</taxon>
        <taxon>Culicoidea</taxon>
        <taxon>Culicidae</taxon>
        <taxon>Culicinae</taxon>
        <taxon>Aedini</taxon>
        <taxon>Aedes</taxon>
        <taxon>Stegomyia</taxon>
    </lineage>
</organism>
<feature type="repeat" description="NHL" evidence="9">
    <location>
        <begin position="136"/>
        <end position="172"/>
    </location>
</feature>
<evidence type="ECO:0000256" key="8">
    <source>
        <dbReference type="ARBA" id="ARBA00023239"/>
    </source>
</evidence>
<reference evidence="12" key="1">
    <citation type="journal article" date="2015" name="Proc. Natl. Acad. Sci. U.S.A.">
        <title>Genome sequence of the Asian Tiger mosquito, Aedes albopictus, reveals insights into its biology, genetics, and evolution.</title>
        <authorList>
            <person name="Chen X.G."/>
            <person name="Jiang X."/>
            <person name="Gu J."/>
            <person name="Xu M."/>
            <person name="Wu Y."/>
            <person name="Deng Y."/>
            <person name="Zhang C."/>
            <person name="Bonizzoni M."/>
            <person name="Dermauw W."/>
            <person name="Vontas J."/>
            <person name="Armbruster P."/>
            <person name="Huang X."/>
            <person name="Yang Y."/>
            <person name="Zhang H."/>
            <person name="He W."/>
            <person name="Peng H."/>
            <person name="Liu Y."/>
            <person name="Wu K."/>
            <person name="Chen J."/>
            <person name="Lirakis M."/>
            <person name="Topalis P."/>
            <person name="Van Leeuwen T."/>
            <person name="Hall A.B."/>
            <person name="Jiang X."/>
            <person name="Thorpe C."/>
            <person name="Mueller R.L."/>
            <person name="Sun C."/>
            <person name="Waterhouse R.M."/>
            <person name="Yan G."/>
            <person name="Tu Z.J."/>
            <person name="Fang X."/>
            <person name="James A.A."/>
        </authorList>
    </citation>
    <scope>NUCLEOTIDE SEQUENCE [LARGE SCALE GENOMIC DNA]</scope>
    <source>
        <strain evidence="12">Foshan</strain>
    </source>
</reference>
<dbReference type="InterPro" id="IPR001258">
    <property type="entry name" value="NHL_repeat"/>
</dbReference>
<dbReference type="EC" id="4.3.2.5" evidence="2"/>
<evidence type="ECO:0000256" key="9">
    <source>
        <dbReference type="PROSITE-ProRule" id="PRU00504"/>
    </source>
</evidence>
<dbReference type="Pfam" id="PF01436">
    <property type="entry name" value="NHL"/>
    <property type="match status" value="2"/>
</dbReference>
<dbReference type="PROSITE" id="PS51125">
    <property type="entry name" value="NHL"/>
    <property type="match status" value="2"/>
</dbReference>
<comment type="cofactor">
    <cofactor evidence="1">
        <name>Zn(2+)</name>
        <dbReference type="ChEBI" id="CHEBI:29105"/>
    </cofactor>
</comment>
<dbReference type="PRINTS" id="PR00790">
    <property type="entry name" value="PAMONOXGNASE"/>
</dbReference>
<evidence type="ECO:0000256" key="7">
    <source>
        <dbReference type="ARBA" id="ARBA00023180"/>
    </source>
</evidence>
<protein>
    <recommendedName>
        <fullName evidence="2">peptidylamidoglycolate lyase</fullName>
        <ecNumber evidence="2">4.3.2.5</ecNumber>
    </recommendedName>
</protein>
<keyword evidence="6" id="KW-1015">Disulfide bond</keyword>
<keyword evidence="7" id="KW-0325">Glycoprotein</keyword>
<evidence type="ECO:0000256" key="4">
    <source>
        <dbReference type="ARBA" id="ARBA00022729"/>
    </source>
</evidence>
<keyword evidence="3" id="KW-0479">Metal-binding</keyword>
<keyword evidence="10" id="KW-0812">Transmembrane</keyword>
<evidence type="ECO:0000313" key="11">
    <source>
        <dbReference type="EnsemblMetazoa" id="AALFPA23_018073.P26534"/>
    </source>
</evidence>
<dbReference type="Proteomes" id="UP000069940">
    <property type="component" value="Unassembled WGS sequence"/>
</dbReference>
<keyword evidence="10" id="KW-1133">Transmembrane helix</keyword>
<dbReference type="InterPro" id="IPR000720">
    <property type="entry name" value="PHM/PAL"/>
</dbReference>
<evidence type="ECO:0000256" key="3">
    <source>
        <dbReference type="ARBA" id="ARBA00022723"/>
    </source>
</evidence>
<reference evidence="11" key="2">
    <citation type="submission" date="2025-05" db="UniProtKB">
        <authorList>
            <consortium name="EnsemblMetazoa"/>
        </authorList>
    </citation>
    <scope>IDENTIFICATION</scope>
    <source>
        <strain evidence="11">Foshan</strain>
    </source>
</reference>
<dbReference type="PANTHER" id="PTHR10680">
    <property type="entry name" value="PEPTIDYL-GLYCINE ALPHA-AMIDATING MONOOXYGENASE"/>
    <property type="match status" value="1"/>
</dbReference>
<keyword evidence="5" id="KW-0677">Repeat</keyword>
<accession>A0ABM1ZFY7</accession>
<feature type="transmembrane region" description="Helical" evidence="10">
    <location>
        <begin position="12"/>
        <end position="29"/>
    </location>
</feature>
<evidence type="ECO:0000313" key="12">
    <source>
        <dbReference type="Proteomes" id="UP000069940"/>
    </source>
</evidence>
<dbReference type="InterPro" id="IPR011042">
    <property type="entry name" value="6-blade_b-propeller_TolB-like"/>
</dbReference>
<sequence length="480" mass="53132">MFIQSQRKVQLQLWMIYISVQILAIVWVADGLPPQLQQQQQLEVEEAPNTSGTNVRNSDYEYQYVQDWPKLDRKLGSVSAVAFDAQGNVVVFHRGPVVWNITSFDQLNRYAYIKTGPIVESTLLTFDNDSGDLLNEFGANFFYMPHGLTIDKNNHYWVTDVAMHQVFKFDRTISSTEPVLTLGQRFQPGTGPASFCKPTSVAVLENGDFFVADGYCNGRIMKFSPDGQLILSWGKNSFVLTRTFTLPPGPVPENFLAIPHALTYAADKDLICVADREQGRIQCFQAQSGAFHSMYSNSQIGSRLFSVKYLPINGGLFYMINGPQFTTQQPINGLIMSMNGSEIVGRFYPDVPQHAFSNPHELAISEDGSQIYVAELLPTKVHKFKRKGAAPIQATKVPKSTDYQKMPPSPVADSLYASSLTMVSIVASLIGTSCLILCLSRTLCFKPSGGSGAGRQRFSTASENIALHRMDRDGGDEGDA</sequence>